<dbReference type="Proteomes" id="UP001215280">
    <property type="component" value="Unassembled WGS sequence"/>
</dbReference>
<feature type="chain" id="PRO_5042208080" description="Ricin B lectin domain-containing protein" evidence="1">
    <location>
        <begin position="20"/>
        <end position="164"/>
    </location>
</feature>
<feature type="signal peptide" evidence="1">
    <location>
        <begin position="1"/>
        <end position="19"/>
    </location>
</feature>
<reference evidence="2" key="1">
    <citation type="submission" date="2023-03" db="EMBL/GenBank/DDBJ databases">
        <title>Massive genome expansion in bonnet fungi (Mycena s.s.) driven by repeated elements and novel gene families across ecological guilds.</title>
        <authorList>
            <consortium name="Lawrence Berkeley National Laboratory"/>
            <person name="Harder C.B."/>
            <person name="Miyauchi S."/>
            <person name="Viragh M."/>
            <person name="Kuo A."/>
            <person name="Thoen E."/>
            <person name="Andreopoulos B."/>
            <person name="Lu D."/>
            <person name="Skrede I."/>
            <person name="Drula E."/>
            <person name="Henrissat B."/>
            <person name="Morin E."/>
            <person name="Kohler A."/>
            <person name="Barry K."/>
            <person name="LaButti K."/>
            <person name="Morin E."/>
            <person name="Salamov A."/>
            <person name="Lipzen A."/>
            <person name="Mereny Z."/>
            <person name="Hegedus B."/>
            <person name="Baldrian P."/>
            <person name="Stursova M."/>
            <person name="Weitz H."/>
            <person name="Taylor A."/>
            <person name="Grigoriev I.V."/>
            <person name="Nagy L.G."/>
            <person name="Martin F."/>
            <person name="Kauserud H."/>
        </authorList>
    </citation>
    <scope>NUCLEOTIDE SEQUENCE</scope>
    <source>
        <strain evidence="2">CBHHK188m</strain>
    </source>
</reference>
<protein>
    <recommendedName>
        <fullName evidence="4">Ricin B lectin domain-containing protein</fullName>
    </recommendedName>
</protein>
<proteinExistence type="predicted"/>
<dbReference type="Gene3D" id="2.80.10.50">
    <property type="match status" value="1"/>
</dbReference>
<comment type="caution">
    <text evidence="2">The sequence shown here is derived from an EMBL/GenBank/DDBJ whole genome shotgun (WGS) entry which is preliminary data.</text>
</comment>
<sequence length="164" mass="17295">MVYLSSLLVAAASALTATAVSHPGPSLAGEWLIVDYQGRFFNLVDTQTGNLSPVQGWNDDSVTASKWLFLNTSNVNEFEIINVGSGTSLSYSTLTSGAEAIRAQIVGNQQTTIWGFTPPSGFLIELDSGNAVTSWPVGSSGSNPLTLEGVNSADTHQVFKIVQV</sequence>
<evidence type="ECO:0000256" key="1">
    <source>
        <dbReference type="SAM" id="SignalP"/>
    </source>
</evidence>
<evidence type="ECO:0008006" key="4">
    <source>
        <dbReference type="Google" id="ProtNLM"/>
    </source>
</evidence>
<evidence type="ECO:0000313" key="3">
    <source>
        <dbReference type="Proteomes" id="UP001215280"/>
    </source>
</evidence>
<name>A0AAD7P1L4_9AGAR</name>
<accession>A0AAD7P1L4</accession>
<dbReference type="SUPFAM" id="SSF50370">
    <property type="entry name" value="Ricin B-like lectins"/>
    <property type="match status" value="1"/>
</dbReference>
<gene>
    <name evidence="2" type="ORF">DFH07DRAFT_1055044</name>
</gene>
<evidence type="ECO:0000313" key="2">
    <source>
        <dbReference type="EMBL" id="KAJ7783936.1"/>
    </source>
</evidence>
<organism evidence="2 3">
    <name type="scientific">Mycena maculata</name>
    <dbReference type="NCBI Taxonomy" id="230809"/>
    <lineage>
        <taxon>Eukaryota</taxon>
        <taxon>Fungi</taxon>
        <taxon>Dikarya</taxon>
        <taxon>Basidiomycota</taxon>
        <taxon>Agaricomycotina</taxon>
        <taxon>Agaricomycetes</taxon>
        <taxon>Agaricomycetidae</taxon>
        <taxon>Agaricales</taxon>
        <taxon>Marasmiineae</taxon>
        <taxon>Mycenaceae</taxon>
        <taxon>Mycena</taxon>
    </lineage>
</organism>
<keyword evidence="1" id="KW-0732">Signal</keyword>
<dbReference type="EMBL" id="JARJLG010000002">
    <property type="protein sequence ID" value="KAJ7783936.1"/>
    <property type="molecule type" value="Genomic_DNA"/>
</dbReference>
<dbReference type="AlphaFoldDB" id="A0AAD7P1L4"/>
<keyword evidence="3" id="KW-1185">Reference proteome</keyword>
<dbReference type="InterPro" id="IPR035992">
    <property type="entry name" value="Ricin_B-like_lectins"/>
</dbReference>